<organism evidence="4 5">
    <name type="scientific">Kwoniella dendrophila CBS 6074</name>
    <dbReference type="NCBI Taxonomy" id="1295534"/>
    <lineage>
        <taxon>Eukaryota</taxon>
        <taxon>Fungi</taxon>
        <taxon>Dikarya</taxon>
        <taxon>Basidiomycota</taxon>
        <taxon>Agaricomycotina</taxon>
        <taxon>Tremellomycetes</taxon>
        <taxon>Tremellales</taxon>
        <taxon>Cryptococcaceae</taxon>
        <taxon>Kwoniella</taxon>
    </lineage>
</organism>
<dbReference type="RefSeq" id="XP_066073056.1">
    <property type="nucleotide sequence ID" value="XM_066216959.1"/>
</dbReference>
<dbReference type="InterPro" id="IPR013121">
    <property type="entry name" value="Fe_red_NAD-bd_6"/>
</dbReference>
<dbReference type="Pfam" id="PF08030">
    <property type="entry name" value="NAD_binding_6"/>
    <property type="match status" value="1"/>
</dbReference>
<proteinExistence type="predicted"/>
<protein>
    <recommendedName>
        <fullName evidence="3">Ferric reductase NAD binding domain-containing protein</fullName>
    </recommendedName>
</protein>
<name>A0AAX4JPB7_9TREE</name>
<dbReference type="Proteomes" id="UP001355207">
    <property type="component" value="Chromosome 1"/>
</dbReference>
<sequence length="187" mass="20719">MEKGITRELSRFAVPINLGLIPKPIPIMIEGSYGSHGSGSFLNEYVNESNRYNKIICISGGVGITALLPKLLTLRDSPHKSKSTKIKLYWSSRSQSLVDSVQELFPTTVFSDPEKSCWDGIETHISVGTRLHLEEIIDTELTKSDDHTGTLVVVSGPKGMADSVRNLVTTRAKRGIVVKFIQESFEW</sequence>
<dbReference type="GO" id="GO:0005886">
    <property type="term" value="C:plasma membrane"/>
    <property type="evidence" value="ECO:0007669"/>
    <property type="project" value="TreeGrafter"/>
</dbReference>
<evidence type="ECO:0000259" key="3">
    <source>
        <dbReference type="Pfam" id="PF08030"/>
    </source>
</evidence>
<gene>
    <name evidence="4" type="ORF">L201_001166</name>
</gene>
<dbReference type="GO" id="GO:0006826">
    <property type="term" value="P:iron ion transport"/>
    <property type="evidence" value="ECO:0007669"/>
    <property type="project" value="TreeGrafter"/>
</dbReference>
<evidence type="ECO:0000313" key="4">
    <source>
        <dbReference type="EMBL" id="WWC86293.1"/>
    </source>
</evidence>
<dbReference type="EMBL" id="CP144098">
    <property type="protein sequence ID" value="WWC86293.1"/>
    <property type="molecule type" value="Genomic_DNA"/>
</dbReference>
<dbReference type="GeneID" id="91091838"/>
<dbReference type="PANTHER" id="PTHR32361:SF9">
    <property type="entry name" value="FERRIC REDUCTASE TRANSMEMBRANE COMPONENT 3-RELATED"/>
    <property type="match status" value="1"/>
</dbReference>
<evidence type="ECO:0000256" key="1">
    <source>
        <dbReference type="ARBA" id="ARBA00022448"/>
    </source>
</evidence>
<keyword evidence="1" id="KW-0813">Transport</keyword>
<dbReference type="Gene3D" id="3.40.50.80">
    <property type="entry name" value="Nucleotide-binding domain of ferredoxin-NADP reductase (FNR) module"/>
    <property type="match status" value="1"/>
</dbReference>
<accession>A0AAX4JPB7</accession>
<dbReference type="AlphaFoldDB" id="A0AAX4JPB7"/>
<keyword evidence="2" id="KW-0560">Oxidoreductase</keyword>
<dbReference type="GO" id="GO:0006879">
    <property type="term" value="P:intracellular iron ion homeostasis"/>
    <property type="evidence" value="ECO:0007669"/>
    <property type="project" value="TreeGrafter"/>
</dbReference>
<dbReference type="InterPro" id="IPR039261">
    <property type="entry name" value="FNR_nucleotide-bd"/>
</dbReference>
<dbReference type="PANTHER" id="PTHR32361">
    <property type="entry name" value="FERRIC/CUPRIC REDUCTASE TRANSMEMBRANE COMPONENT"/>
    <property type="match status" value="1"/>
</dbReference>
<feature type="domain" description="Ferric reductase NAD binding" evidence="3">
    <location>
        <begin position="52"/>
        <end position="109"/>
    </location>
</feature>
<dbReference type="GO" id="GO:0000293">
    <property type="term" value="F:ferric-chelate reductase activity"/>
    <property type="evidence" value="ECO:0007669"/>
    <property type="project" value="TreeGrafter"/>
</dbReference>
<dbReference type="GO" id="GO:0015677">
    <property type="term" value="P:copper ion import"/>
    <property type="evidence" value="ECO:0007669"/>
    <property type="project" value="TreeGrafter"/>
</dbReference>
<dbReference type="InterPro" id="IPR051410">
    <property type="entry name" value="Ferric/Cupric_Reductase"/>
</dbReference>
<evidence type="ECO:0000256" key="2">
    <source>
        <dbReference type="ARBA" id="ARBA00023002"/>
    </source>
</evidence>
<dbReference type="SUPFAM" id="SSF52343">
    <property type="entry name" value="Ferredoxin reductase-like, C-terminal NADP-linked domain"/>
    <property type="match status" value="1"/>
</dbReference>
<keyword evidence="5" id="KW-1185">Reference proteome</keyword>
<evidence type="ECO:0000313" key="5">
    <source>
        <dbReference type="Proteomes" id="UP001355207"/>
    </source>
</evidence>
<reference evidence="4 5" key="1">
    <citation type="submission" date="2024-01" db="EMBL/GenBank/DDBJ databases">
        <title>Comparative genomics of Cryptococcus and Kwoniella reveals pathogenesis evolution and contrasting modes of karyotype evolution via chromosome fusion or intercentromeric recombination.</title>
        <authorList>
            <person name="Coelho M.A."/>
            <person name="David-Palma M."/>
            <person name="Shea T."/>
            <person name="Bowers K."/>
            <person name="McGinley-Smith S."/>
            <person name="Mohammad A.W."/>
            <person name="Gnirke A."/>
            <person name="Yurkov A.M."/>
            <person name="Nowrousian M."/>
            <person name="Sun S."/>
            <person name="Cuomo C.A."/>
            <person name="Heitman J."/>
        </authorList>
    </citation>
    <scope>NUCLEOTIDE SEQUENCE [LARGE SCALE GENOMIC DNA]</scope>
    <source>
        <strain evidence="4 5">CBS 6074</strain>
    </source>
</reference>